<evidence type="ECO:0000313" key="8">
    <source>
        <dbReference type="EMBL" id="UWX65157.1"/>
    </source>
</evidence>
<evidence type="ECO:0000256" key="4">
    <source>
        <dbReference type="ARBA" id="ARBA00023136"/>
    </source>
</evidence>
<keyword evidence="9" id="KW-1185">Reference proteome</keyword>
<feature type="transmembrane region" description="Helical" evidence="6">
    <location>
        <begin position="144"/>
        <end position="170"/>
    </location>
</feature>
<evidence type="ECO:0000256" key="2">
    <source>
        <dbReference type="ARBA" id="ARBA00022692"/>
    </source>
</evidence>
<feature type="transmembrane region" description="Helical" evidence="6">
    <location>
        <begin position="119"/>
        <end position="138"/>
    </location>
</feature>
<feature type="region of interest" description="Disordered" evidence="5">
    <location>
        <begin position="1"/>
        <end position="67"/>
    </location>
</feature>
<reference evidence="8" key="1">
    <citation type="submission" date="2022-09" db="EMBL/GenBank/DDBJ databases">
        <title>genome sequence of Deinococcus rubellus.</title>
        <authorList>
            <person name="Srinivasan S."/>
        </authorList>
    </citation>
    <scope>NUCLEOTIDE SEQUENCE</scope>
    <source>
        <strain evidence="8">Ant6</strain>
    </source>
</reference>
<protein>
    <submittedName>
        <fullName evidence="8">TM2 domain-containing protein</fullName>
    </submittedName>
</protein>
<dbReference type="RefSeq" id="WP_260561414.1">
    <property type="nucleotide sequence ID" value="NZ_BAABEC010000015.1"/>
</dbReference>
<evidence type="ECO:0000256" key="6">
    <source>
        <dbReference type="SAM" id="Phobius"/>
    </source>
</evidence>
<feature type="compositionally biased region" description="Pro residues" evidence="5">
    <location>
        <begin position="52"/>
        <end position="61"/>
    </location>
</feature>
<dbReference type="EMBL" id="CP104213">
    <property type="protein sequence ID" value="UWX65157.1"/>
    <property type="molecule type" value="Genomic_DNA"/>
</dbReference>
<feature type="transmembrane region" description="Helical" evidence="6">
    <location>
        <begin position="93"/>
        <end position="112"/>
    </location>
</feature>
<gene>
    <name evidence="8" type="ORF">N0D28_05735</name>
</gene>
<keyword evidence="4 6" id="KW-0472">Membrane</keyword>
<evidence type="ECO:0000313" key="9">
    <source>
        <dbReference type="Proteomes" id="UP001060261"/>
    </source>
</evidence>
<evidence type="ECO:0000256" key="1">
    <source>
        <dbReference type="ARBA" id="ARBA00004141"/>
    </source>
</evidence>
<organism evidence="8 9">
    <name type="scientific">Deinococcus rubellus</name>
    <dbReference type="NCBI Taxonomy" id="1889240"/>
    <lineage>
        <taxon>Bacteria</taxon>
        <taxon>Thermotogati</taxon>
        <taxon>Deinococcota</taxon>
        <taxon>Deinococci</taxon>
        <taxon>Deinococcales</taxon>
        <taxon>Deinococcaceae</taxon>
        <taxon>Deinococcus</taxon>
    </lineage>
</organism>
<name>A0ABY5YM35_9DEIO</name>
<dbReference type="Pfam" id="PF05154">
    <property type="entry name" value="TM2"/>
    <property type="match status" value="1"/>
</dbReference>
<sequence>MTQPDSEGNGINLNKSDPSNELRIDPPHTQAQSHDVPNWVDEATRQTQTSPTPLPRVPEPQPDFNARQPAARVTGDALPLSIVPQGEIGTRKLVAGLLAIFLGAFGAHKFYLGRTTPGLIVLLTHLGGWFVTLVLSILTLGLGAIILVPLMGLVASALCIVGLIEGVVYLTRSDEEFNQTYLIGKKDWF</sequence>
<evidence type="ECO:0000256" key="3">
    <source>
        <dbReference type="ARBA" id="ARBA00022989"/>
    </source>
</evidence>
<evidence type="ECO:0000256" key="5">
    <source>
        <dbReference type="SAM" id="MobiDB-lite"/>
    </source>
</evidence>
<feature type="domain" description="TM2" evidence="7">
    <location>
        <begin position="91"/>
        <end position="132"/>
    </location>
</feature>
<evidence type="ECO:0000259" key="7">
    <source>
        <dbReference type="Pfam" id="PF05154"/>
    </source>
</evidence>
<keyword evidence="3 6" id="KW-1133">Transmembrane helix</keyword>
<feature type="compositionally biased region" description="Polar residues" evidence="5">
    <location>
        <begin position="1"/>
        <end position="17"/>
    </location>
</feature>
<comment type="subcellular location">
    <subcellularLocation>
        <location evidence="1">Membrane</location>
        <topology evidence="1">Multi-pass membrane protein</topology>
    </subcellularLocation>
</comment>
<dbReference type="Proteomes" id="UP001060261">
    <property type="component" value="Chromosome"/>
</dbReference>
<dbReference type="InterPro" id="IPR007829">
    <property type="entry name" value="TM2"/>
</dbReference>
<proteinExistence type="predicted"/>
<accession>A0ABY5YM35</accession>
<keyword evidence="2 6" id="KW-0812">Transmembrane</keyword>